<name>A0A1Q5PT76_9ACTO</name>
<dbReference type="Proteomes" id="UP000185612">
    <property type="component" value="Unassembled WGS sequence"/>
</dbReference>
<dbReference type="SMART" id="SM00327">
    <property type="entry name" value="VWA"/>
    <property type="match status" value="1"/>
</dbReference>
<protein>
    <recommendedName>
        <fullName evidence="1">VWFA domain-containing protein</fullName>
    </recommendedName>
</protein>
<dbReference type="PANTHER" id="PTHR30634:SF16">
    <property type="entry name" value="OUTER-MEMBRANE LIPOPROTEIN LOLB"/>
    <property type="match status" value="1"/>
</dbReference>
<keyword evidence="3" id="KW-1185">Reference proteome</keyword>
<accession>A0A1Q5PT76</accession>
<dbReference type="OrthoDB" id="9789979at2"/>
<dbReference type="RefSeq" id="WP_073826239.1">
    <property type="nucleotide sequence ID" value="NZ_MQVS01000015.1"/>
</dbReference>
<dbReference type="STRING" id="52770.BSZ40_10655"/>
<dbReference type="Gene3D" id="3.40.50.410">
    <property type="entry name" value="von Willebrand factor, type A domain"/>
    <property type="match status" value="1"/>
</dbReference>
<dbReference type="InterPro" id="IPR050458">
    <property type="entry name" value="LolB"/>
</dbReference>
<dbReference type="PANTHER" id="PTHR30634">
    <property type="entry name" value="OUTER MEMBRANE LOLAB LIPOPROTEIN INSERTION APPARATUS"/>
    <property type="match status" value="1"/>
</dbReference>
<dbReference type="InterPro" id="IPR036465">
    <property type="entry name" value="vWFA_dom_sf"/>
</dbReference>
<dbReference type="AlphaFoldDB" id="A0A1Q5PT76"/>
<dbReference type="InterPro" id="IPR008912">
    <property type="entry name" value="Uncharacterised_CoxE"/>
</dbReference>
<dbReference type="SUPFAM" id="SSF53300">
    <property type="entry name" value="vWA-like"/>
    <property type="match status" value="1"/>
</dbReference>
<sequence length="364" mass="40287">MDERFTRWRLVLGHGSEKLGELEEEDAARAGALAYLYDREGTGGRAGGSGASALTVPDWINQIHELFPRRVVRTIESDALDRYGMIELVTNKELLERVEPSEQLLQAVLKTKHLMSDDVLAAARQIVRRVVEQLVAKLKPRIKRTLTGRKDPFRRSFFKVAANFDPKRTVRANLKNYDAATGQLVISEPIFVSRTRRHSDKWQFVVLVDQSGSMADSLIHSAVTASIFHSMPALRTHLIAFDTAVVDLTSNIQDPVETLMKVQLGGGTDIAKAVRYAEQLLEVPRRSIVVIITDLFEGGNVTALRQTVKRLIGAGARVLILGALTTSGYESFDERLGAQLASYGAFVGVMTPHELADWVAEVIA</sequence>
<dbReference type="EMBL" id="MQVS01000015">
    <property type="protein sequence ID" value="OKL50807.1"/>
    <property type="molecule type" value="Genomic_DNA"/>
</dbReference>
<gene>
    <name evidence="2" type="ORF">BSZ40_10655</name>
</gene>
<evidence type="ECO:0000313" key="2">
    <source>
        <dbReference type="EMBL" id="OKL50807.1"/>
    </source>
</evidence>
<dbReference type="InterPro" id="IPR002035">
    <property type="entry name" value="VWF_A"/>
</dbReference>
<comment type="caution">
    <text evidence="2">The sequence shown here is derived from an EMBL/GenBank/DDBJ whole genome shotgun (WGS) entry which is preliminary data.</text>
</comment>
<organism evidence="2 3">
    <name type="scientific">Buchananella hordeovulneris</name>
    <dbReference type="NCBI Taxonomy" id="52770"/>
    <lineage>
        <taxon>Bacteria</taxon>
        <taxon>Bacillati</taxon>
        <taxon>Actinomycetota</taxon>
        <taxon>Actinomycetes</taxon>
        <taxon>Actinomycetales</taxon>
        <taxon>Actinomycetaceae</taxon>
        <taxon>Buchananella</taxon>
    </lineage>
</organism>
<proteinExistence type="predicted"/>
<evidence type="ECO:0000313" key="3">
    <source>
        <dbReference type="Proteomes" id="UP000185612"/>
    </source>
</evidence>
<reference evidence="3" key="1">
    <citation type="submission" date="2016-12" db="EMBL/GenBank/DDBJ databases">
        <authorList>
            <person name="Meng X."/>
        </authorList>
    </citation>
    <scope>NUCLEOTIDE SEQUENCE [LARGE SCALE GENOMIC DNA]</scope>
    <source>
        <strain evidence="3">DSM 20732</strain>
    </source>
</reference>
<dbReference type="Pfam" id="PF05762">
    <property type="entry name" value="VWA_CoxE"/>
    <property type="match status" value="1"/>
</dbReference>
<evidence type="ECO:0000259" key="1">
    <source>
        <dbReference type="SMART" id="SM00327"/>
    </source>
</evidence>
<feature type="domain" description="VWFA" evidence="1">
    <location>
        <begin position="201"/>
        <end position="360"/>
    </location>
</feature>